<comment type="caution">
    <text evidence="8">The sequence shown here is derived from an EMBL/GenBank/DDBJ whole genome shotgun (WGS) entry which is preliminary data.</text>
</comment>
<keyword evidence="9" id="KW-1185">Reference proteome</keyword>
<evidence type="ECO:0000256" key="5">
    <source>
        <dbReference type="SAM" id="Phobius"/>
    </source>
</evidence>
<dbReference type="EMBL" id="CAJVCH010102839">
    <property type="protein sequence ID" value="CAG7723817.1"/>
    <property type="molecule type" value="Genomic_DNA"/>
</dbReference>
<sequence length="478" mass="55356">MLTPFKISRVPSPHMYVCFFLLVKSLQYPPEIIFKKLSWKISPQKMQSTVEIAVSKGGSSENFQTTEKVVGSSNNSSTGLNRLKPIGLKRVVSFQDPSKITKTRHLSHEYEDSGFKTRNLYKKPKIGTKATFYGKQGGQNVISNRTIKDPEETMVNAQLEAVTESFSQQRLDDVEDIDTPDRDNIWLCIDYIQDIMKYMISLEKKYPVSPNFLSVGRVNTRMRAVLMDWLVQVHYQYNFAPETLYLCNKIMDRFLTVDTEVSKTNFQLVGVTALLLACKYEEVYVPPIREFVRLSDQAFTTAQMREMEMRILIKLKFDLSSPQPSFFLRRFSRAAKSDLRLHSLAKYIMELSVIDFSLVDLMPSFLAASSLALAIMILRNMTLLAAWNKTMEYYSTYSVDTIRPGVIKMASALARAHDDSQLRLKAIREKYASTRRNCRVSRLPELNLENWKERILKELEEPINRWNQNFRMINNILE</sequence>
<dbReference type="GO" id="GO:0051301">
    <property type="term" value="P:cell division"/>
    <property type="evidence" value="ECO:0007669"/>
    <property type="project" value="UniProtKB-KW"/>
</dbReference>
<dbReference type="InterPro" id="IPR006671">
    <property type="entry name" value="Cyclin_N"/>
</dbReference>
<dbReference type="InterPro" id="IPR013763">
    <property type="entry name" value="Cyclin-like_dom"/>
</dbReference>
<dbReference type="InterPro" id="IPR039361">
    <property type="entry name" value="Cyclin"/>
</dbReference>
<evidence type="ECO:0000256" key="4">
    <source>
        <dbReference type="RuleBase" id="RU000383"/>
    </source>
</evidence>
<evidence type="ECO:0000313" key="8">
    <source>
        <dbReference type="EMBL" id="CAG7723817.1"/>
    </source>
</evidence>
<dbReference type="SMART" id="SM00385">
    <property type="entry name" value="CYCLIN"/>
    <property type="match status" value="2"/>
</dbReference>
<evidence type="ECO:0000259" key="6">
    <source>
        <dbReference type="SMART" id="SM00385"/>
    </source>
</evidence>
<evidence type="ECO:0000256" key="2">
    <source>
        <dbReference type="ARBA" id="ARBA00023127"/>
    </source>
</evidence>
<keyword evidence="3" id="KW-0131">Cell cycle</keyword>
<dbReference type="CDD" id="cd20507">
    <property type="entry name" value="CYCLIN_CCNB1-like_rpt1"/>
    <property type="match status" value="1"/>
</dbReference>
<dbReference type="AlphaFoldDB" id="A0A8J2JNG5"/>
<evidence type="ECO:0000256" key="1">
    <source>
        <dbReference type="ARBA" id="ARBA00022618"/>
    </source>
</evidence>
<dbReference type="FunFam" id="1.10.472.10:FF:000001">
    <property type="entry name" value="G2/mitotic-specific cyclin"/>
    <property type="match status" value="1"/>
</dbReference>
<organism evidence="8 9">
    <name type="scientific">Allacma fusca</name>
    <dbReference type="NCBI Taxonomy" id="39272"/>
    <lineage>
        <taxon>Eukaryota</taxon>
        <taxon>Metazoa</taxon>
        <taxon>Ecdysozoa</taxon>
        <taxon>Arthropoda</taxon>
        <taxon>Hexapoda</taxon>
        <taxon>Collembola</taxon>
        <taxon>Symphypleona</taxon>
        <taxon>Sminthuridae</taxon>
        <taxon>Allacma</taxon>
    </lineage>
</organism>
<evidence type="ECO:0008006" key="10">
    <source>
        <dbReference type="Google" id="ProtNLM"/>
    </source>
</evidence>
<protein>
    <recommendedName>
        <fullName evidence="10">Cyclin B</fullName>
    </recommendedName>
</protein>
<evidence type="ECO:0000256" key="3">
    <source>
        <dbReference type="ARBA" id="ARBA00023306"/>
    </source>
</evidence>
<name>A0A8J2JNG5_9HEXA</name>
<evidence type="ECO:0000259" key="7">
    <source>
        <dbReference type="SMART" id="SM01332"/>
    </source>
</evidence>
<keyword evidence="2 4" id="KW-0195">Cyclin</keyword>
<dbReference type="Pfam" id="PF00134">
    <property type="entry name" value="Cyclin_N"/>
    <property type="match status" value="1"/>
</dbReference>
<reference evidence="8" key="1">
    <citation type="submission" date="2021-06" db="EMBL/GenBank/DDBJ databases">
        <authorList>
            <person name="Hodson N. C."/>
            <person name="Mongue J. A."/>
            <person name="Jaron S. K."/>
        </authorList>
    </citation>
    <scope>NUCLEOTIDE SEQUENCE</scope>
</reference>
<evidence type="ECO:0000313" key="9">
    <source>
        <dbReference type="Proteomes" id="UP000708208"/>
    </source>
</evidence>
<feature type="domain" description="Cyclin-like" evidence="6">
    <location>
        <begin position="228"/>
        <end position="313"/>
    </location>
</feature>
<accession>A0A8J2JNG5</accession>
<feature type="domain" description="Cyclin-like" evidence="6">
    <location>
        <begin position="326"/>
        <end position="411"/>
    </location>
</feature>
<feature type="transmembrane region" description="Helical" evidence="5">
    <location>
        <begin position="365"/>
        <end position="387"/>
    </location>
</feature>
<dbReference type="OrthoDB" id="5590282at2759"/>
<keyword evidence="1" id="KW-0132">Cell division</keyword>
<dbReference type="SMART" id="SM01332">
    <property type="entry name" value="Cyclin_C"/>
    <property type="match status" value="1"/>
</dbReference>
<proteinExistence type="inferred from homology"/>
<feature type="domain" description="Cyclin C-terminal" evidence="7">
    <location>
        <begin position="322"/>
        <end position="446"/>
    </location>
</feature>
<keyword evidence="5" id="KW-1133">Transmembrane helix</keyword>
<dbReference type="PANTHER" id="PTHR10177">
    <property type="entry name" value="CYCLINS"/>
    <property type="match status" value="1"/>
</dbReference>
<comment type="similarity">
    <text evidence="4">Belongs to the cyclin family.</text>
</comment>
<dbReference type="Proteomes" id="UP000708208">
    <property type="component" value="Unassembled WGS sequence"/>
</dbReference>
<dbReference type="Pfam" id="PF02984">
    <property type="entry name" value="Cyclin_C"/>
    <property type="match status" value="1"/>
</dbReference>
<gene>
    <name evidence="8" type="ORF">AFUS01_LOCUS12878</name>
</gene>
<dbReference type="InterPro" id="IPR004367">
    <property type="entry name" value="Cyclin_C-dom"/>
</dbReference>
<keyword evidence="5" id="KW-0472">Membrane</keyword>
<keyword evidence="5" id="KW-0812">Transmembrane</keyword>